<evidence type="ECO:0000313" key="13">
    <source>
        <dbReference type="Proteomes" id="UP000655830"/>
    </source>
</evidence>
<gene>
    <name evidence="12" type="primary">pflA</name>
    <name evidence="12" type="ORF">H8718_03195</name>
</gene>
<dbReference type="AlphaFoldDB" id="A0A926EFC3"/>
<dbReference type="Pfam" id="PF04055">
    <property type="entry name" value="Radical_SAM"/>
    <property type="match status" value="1"/>
</dbReference>
<dbReference type="Proteomes" id="UP000655830">
    <property type="component" value="Unassembled WGS sequence"/>
</dbReference>
<dbReference type="SFLD" id="SFLDG01066">
    <property type="entry name" value="organic_radical-activating_enz"/>
    <property type="match status" value="1"/>
</dbReference>
<keyword evidence="10" id="KW-0963">Cytoplasm</keyword>
<evidence type="ECO:0000259" key="11">
    <source>
        <dbReference type="PROSITE" id="PS51918"/>
    </source>
</evidence>
<keyword evidence="8 10" id="KW-0408">Iron</keyword>
<sequence>MIGRIHSVETCGTVDGPGIRYILFTQGCPLRCKYCHNPDTWKMNDGREEDTNTLIQDIRKYKSFMTCSGGGLTISGGEPLLQPDFVKDMFIKCKEEGIHTCLDTSGFVSIEKADPVLDYTDLVLLDIKSYNPTVFKDLTGVPLDPTLAFAKHLKERNIPVWIRYVYVPGLTDDKKDIEDLAQFLTTLPNVQRVDLLPFHKMGEFKWEQLGYEYSLFDTEQPSKSEVEEVKEIFKKYNLPIYA</sequence>
<dbReference type="SFLD" id="SFLDS00029">
    <property type="entry name" value="Radical_SAM"/>
    <property type="match status" value="1"/>
</dbReference>
<keyword evidence="5 10" id="KW-0949">S-adenosyl-L-methionine</keyword>
<keyword evidence="12" id="KW-0456">Lyase</keyword>
<evidence type="ECO:0000256" key="10">
    <source>
        <dbReference type="RuleBase" id="RU362053"/>
    </source>
</evidence>
<dbReference type="InterPro" id="IPR034457">
    <property type="entry name" value="Organic_radical-activating"/>
</dbReference>
<organism evidence="12 13">
    <name type="scientific">Zhenhengia yiwuensis</name>
    <dbReference type="NCBI Taxonomy" id="2763666"/>
    <lineage>
        <taxon>Bacteria</taxon>
        <taxon>Bacillati</taxon>
        <taxon>Bacillota</taxon>
        <taxon>Clostridia</taxon>
        <taxon>Lachnospirales</taxon>
        <taxon>Lachnospiraceae</taxon>
        <taxon>Zhenhengia</taxon>
    </lineage>
</organism>
<dbReference type="EMBL" id="JACRSY010000004">
    <property type="protein sequence ID" value="MBC8578536.1"/>
    <property type="molecule type" value="Genomic_DNA"/>
</dbReference>
<evidence type="ECO:0000256" key="7">
    <source>
        <dbReference type="ARBA" id="ARBA00023002"/>
    </source>
</evidence>
<proteinExistence type="inferred from homology"/>
<dbReference type="NCBIfam" id="TIGR02493">
    <property type="entry name" value="PFLA"/>
    <property type="match status" value="1"/>
</dbReference>
<keyword evidence="4 10" id="KW-0004">4Fe-4S</keyword>
<keyword evidence="6 10" id="KW-0479">Metal-binding</keyword>
<dbReference type="GO" id="GO:0051539">
    <property type="term" value="F:4 iron, 4 sulfur cluster binding"/>
    <property type="evidence" value="ECO:0007669"/>
    <property type="project" value="UniProtKB-UniRule"/>
</dbReference>
<comment type="catalytic activity">
    <reaction evidence="10">
        <text>glycyl-[formate C-acetyltransferase] + reduced [flavodoxin] + S-adenosyl-L-methionine = glycin-2-yl radical-[formate C-acetyltransferase] + semiquinone [flavodoxin] + 5'-deoxyadenosine + L-methionine + H(+)</text>
        <dbReference type="Rhea" id="RHEA:19225"/>
        <dbReference type="Rhea" id="RHEA-COMP:10622"/>
        <dbReference type="Rhea" id="RHEA-COMP:12190"/>
        <dbReference type="Rhea" id="RHEA-COMP:12191"/>
        <dbReference type="Rhea" id="RHEA-COMP:14480"/>
        <dbReference type="ChEBI" id="CHEBI:15378"/>
        <dbReference type="ChEBI" id="CHEBI:17319"/>
        <dbReference type="ChEBI" id="CHEBI:29947"/>
        <dbReference type="ChEBI" id="CHEBI:32722"/>
        <dbReference type="ChEBI" id="CHEBI:57618"/>
        <dbReference type="ChEBI" id="CHEBI:57844"/>
        <dbReference type="ChEBI" id="CHEBI:59789"/>
        <dbReference type="ChEBI" id="CHEBI:140311"/>
        <dbReference type="EC" id="1.97.1.4"/>
    </reaction>
</comment>
<comment type="cofactor">
    <cofactor evidence="10">
        <name>[4Fe-4S] cluster</name>
        <dbReference type="ChEBI" id="CHEBI:49883"/>
    </cofactor>
    <text evidence="10">Binds 1 [4Fe-4S] cluster. The cluster is coordinated with 3 cysteines and an exchangeable S-adenosyl-L-methionine.</text>
</comment>
<name>A0A926EFC3_9FIRM</name>
<dbReference type="InterPro" id="IPR012838">
    <property type="entry name" value="PFL1_activating"/>
</dbReference>
<dbReference type="Gene3D" id="3.20.20.70">
    <property type="entry name" value="Aldolase class I"/>
    <property type="match status" value="1"/>
</dbReference>
<dbReference type="InterPro" id="IPR058240">
    <property type="entry name" value="rSAM_sf"/>
</dbReference>
<keyword evidence="13" id="KW-1185">Reference proteome</keyword>
<dbReference type="RefSeq" id="WP_177670346.1">
    <property type="nucleotide sequence ID" value="NZ_JACRSY010000004.1"/>
</dbReference>
<comment type="function">
    <text evidence="1 10">Activation of pyruvate formate-lyase under anaerobic conditions by generation of an organic free radical, using S-adenosylmethionine and reduced flavodoxin as cosubstrates to produce 5'-deoxy-adenosine.</text>
</comment>
<feature type="domain" description="Radical SAM core" evidence="11">
    <location>
        <begin position="14"/>
        <end position="239"/>
    </location>
</feature>
<evidence type="ECO:0000313" key="12">
    <source>
        <dbReference type="EMBL" id="MBC8578536.1"/>
    </source>
</evidence>
<protein>
    <recommendedName>
        <fullName evidence="3 10">Pyruvate formate-lyase-activating enzyme</fullName>
        <ecNumber evidence="10">1.97.1.4</ecNumber>
    </recommendedName>
</protein>
<comment type="similarity">
    <text evidence="2 10">Belongs to the organic radical-activating enzymes family.</text>
</comment>
<evidence type="ECO:0000256" key="1">
    <source>
        <dbReference type="ARBA" id="ARBA00003141"/>
    </source>
</evidence>
<dbReference type="InterPro" id="IPR013785">
    <property type="entry name" value="Aldolase_TIM"/>
</dbReference>
<accession>A0A926EFC3</accession>
<dbReference type="SMART" id="SM00729">
    <property type="entry name" value="Elp3"/>
    <property type="match status" value="1"/>
</dbReference>
<keyword evidence="7 10" id="KW-0560">Oxidoreductase</keyword>
<dbReference type="PANTHER" id="PTHR30352:SF5">
    <property type="entry name" value="PYRUVATE FORMATE-LYASE 1-ACTIVATING ENZYME"/>
    <property type="match status" value="1"/>
</dbReference>
<dbReference type="PANTHER" id="PTHR30352">
    <property type="entry name" value="PYRUVATE FORMATE-LYASE-ACTIVATING ENZYME"/>
    <property type="match status" value="1"/>
</dbReference>
<evidence type="ECO:0000256" key="8">
    <source>
        <dbReference type="ARBA" id="ARBA00023004"/>
    </source>
</evidence>
<dbReference type="PROSITE" id="PS51918">
    <property type="entry name" value="RADICAL_SAM"/>
    <property type="match status" value="1"/>
</dbReference>
<dbReference type="EC" id="1.97.1.4" evidence="10"/>
<dbReference type="SUPFAM" id="SSF102114">
    <property type="entry name" value="Radical SAM enzymes"/>
    <property type="match status" value="1"/>
</dbReference>
<comment type="subcellular location">
    <subcellularLocation>
        <location evidence="10">Cytoplasm</location>
    </subcellularLocation>
</comment>
<reference evidence="12" key="1">
    <citation type="submission" date="2020-08" db="EMBL/GenBank/DDBJ databases">
        <title>Genome public.</title>
        <authorList>
            <person name="Liu C."/>
            <person name="Sun Q."/>
        </authorList>
    </citation>
    <scope>NUCLEOTIDE SEQUENCE</scope>
    <source>
        <strain evidence="12">NSJ-12</strain>
    </source>
</reference>
<comment type="caution">
    <text evidence="12">The sequence shown here is derived from an EMBL/GenBank/DDBJ whole genome shotgun (WGS) entry which is preliminary data.</text>
</comment>
<dbReference type="PROSITE" id="PS01087">
    <property type="entry name" value="RADICAL_ACTIVATING"/>
    <property type="match status" value="1"/>
</dbReference>
<evidence type="ECO:0000256" key="9">
    <source>
        <dbReference type="ARBA" id="ARBA00023014"/>
    </source>
</evidence>
<evidence type="ECO:0000256" key="2">
    <source>
        <dbReference type="ARBA" id="ARBA00009777"/>
    </source>
</evidence>
<dbReference type="InterPro" id="IPR001989">
    <property type="entry name" value="Radical_activat_CS"/>
</dbReference>
<dbReference type="GO" id="GO:0046872">
    <property type="term" value="F:metal ion binding"/>
    <property type="evidence" value="ECO:0007669"/>
    <property type="project" value="UniProtKB-UniRule"/>
</dbReference>
<evidence type="ECO:0000256" key="6">
    <source>
        <dbReference type="ARBA" id="ARBA00022723"/>
    </source>
</evidence>
<evidence type="ECO:0000256" key="5">
    <source>
        <dbReference type="ARBA" id="ARBA00022691"/>
    </source>
</evidence>
<keyword evidence="12" id="KW-0670">Pyruvate</keyword>
<dbReference type="GO" id="GO:0005737">
    <property type="term" value="C:cytoplasm"/>
    <property type="evidence" value="ECO:0007669"/>
    <property type="project" value="UniProtKB-SubCell"/>
</dbReference>
<dbReference type="SFLD" id="SFLDG01067">
    <property type="entry name" value="SPASM/twitch_domain_containing"/>
    <property type="match status" value="1"/>
</dbReference>
<dbReference type="InterPro" id="IPR006638">
    <property type="entry name" value="Elp3/MiaA/NifB-like_rSAM"/>
</dbReference>
<dbReference type="GO" id="GO:0016829">
    <property type="term" value="F:lyase activity"/>
    <property type="evidence" value="ECO:0007669"/>
    <property type="project" value="UniProtKB-KW"/>
</dbReference>
<keyword evidence="9 10" id="KW-0411">Iron-sulfur</keyword>
<dbReference type="GO" id="GO:0043365">
    <property type="term" value="F:[formate-C-acetyltransferase]-activating enzyme activity"/>
    <property type="evidence" value="ECO:0007669"/>
    <property type="project" value="UniProtKB-UniRule"/>
</dbReference>
<dbReference type="InterPro" id="IPR007197">
    <property type="entry name" value="rSAM"/>
</dbReference>
<evidence type="ECO:0000256" key="4">
    <source>
        <dbReference type="ARBA" id="ARBA00022485"/>
    </source>
</evidence>
<dbReference type="CDD" id="cd01335">
    <property type="entry name" value="Radical_SAM"/>
    <property type="match status" value="1"/>
</dbReference>
<evidence type="ECO:0000256" key="3">
    <source>
        <dbReference type="ARBA" id="ARBA00021356"/>
    </source>
</evidence>